<dbReference type="AlphaFoldDB" id="A0A0G0SCE0"/>
<proteinExistence type="predicted"/>
<sequence length="72" mass="7654">MTQVIEKTPTGKIRVRVDGRECEGCPGSLLATRELGIFVNGGEEFVPLPVVSDLATRRLGVVAVGGQFLSLL</sequence>
<evidence type="ECO:0000313" key="2">
    <source>
        <dbReference type="Proteomes" id="UP000034764"/>
    </source>
</evidence>
<name>A0A0G0SCE0_9BACT</name>
<dbReference type="Proteomes" id="UP000034764">
    <property type="component" value="Unassembled WGS sequence"/>
</dbReference>
<accession>A0A0G0SCE0</accession>
<reference evidence="1 2" key="1">
    <citation type="journal article" date="2015" name="Nature">
        <title>rRNA introns, odd ribosomes, and small enigmatic genomes across a large radiation of phyla.</title>
        <authorList>
            <person name="Brown C.T."/>
            <person name="Hug L.A."/>
            <person name="Thomas B.C."/>
            <person name="Sharon I."/>
            <person name="Castelle C.J."/>
            <person name="Singh A."/>
            <person name="Wilkins M.J."/>
            <person name="Williams K.H."/>
            <person name="Banfield J.F."/>
        </authorList>
    </citation>
    <scope>NUCLEOTIDE SEQUENCE [LARGE SCALE GENOMIC DNA]</scope>
</reference>
<protein>
    <submittedName>
        <fullName evidence="1">Uncharacterized protein</fullName>
    </submittedName>
</protein>
<gene>
    <name evidence="1" type="ORF">UT53_C0022G0003</name>
</gene>
<dbReference type="EMBL" id="LBXD01000022">
    <property type="protein sequence ID" value="KKR23352.1"/>
    <property type="molecule type" value="Genomic_DNA"/>
</dbReference>
<evidence type="ECO:0000313" key="1">
    <source>
        <dbReference type="EMBL" id="KKR23352.1"/>
    </source>
</evidence>
<comment type="caution">
    <text evidence="1">The sequence shown here is derived from an EMBL/GenBank/DDBJ whole genome shotgun (WGS) entry which is preliminary data.</text>
</comment>
<organism evidence="1 2">
    <name type="scientific">Candidatus Yanofskybacteria bacterium GW2011_GWD2_39_48</name>
    <dbReference type="NCBI Taxonomy" id="1619031"/>
    <lineage>
        <taxon>Bacteria</taxon>
        <taxon>Candidatus Yanofskyibacteriota</taxon>
    </lineage>
</organism>